<dbReference type="EMBL" id="SNZE01000022">
    <property type="protein sequence ID" value="TDR30356.1"/>
    <property type="molecule type" value="Genomic_DNA"/>
</dbReference>
<reference evidence="1 2" key="1">
    <citation type="submission" date="2019-03" db="EMBL/GenBank/DDBJ databases">
        <title>Genomic Encyclopedia of Type Strains, Phase IV (KMG-IV): sequencing the most valuable type-strain genomes for metagenomic binning, comparative biology and taxonomic classification.</title>
        <authorList>
            <person name="Goeker M."/>
        </authorList>
    </citation>
    <scope>NUCLEOTIDE SEQUENCE [LARGE SCALE GENOMIC DNA]</scope>
    <source>
        <strain evidence="1 2">DSM 102852</strain>
    </source>
</reference>
<dbReference type="RefSeq" id="WP_133621246.1">
    <property type="nucleotide sequence ID" value="NZ_SNZE01000022.1"/>
</dbReference>
<protein>
    <submittedName>
        <fullName evidence="1">Uncharacterized protein</fullName>
    </submittedName>
</protein>
<gene>
    <name evidence="1" type="ORF">DFR44_12225</name>
</gene>
<dbReference type="AlphaFoldDB" id="A0A4R6Y1P3"/>
<accession>A0A4R6Y1P3</accession>
<dbReference type="OrthoDB" id="8821413at2"/>
<evidence type="ECO:0000313" key="1">
    <source>
        <dbReference type="EMBL" id="TDR30356.1"/>
    </source>
</evidence>
<evidence type="ECO:0000313" key="2">
    <source>
        <dbReference type="Proteomes" id="UP000294480"/>
    </source>
</evidence>
<name>A0A4R6Y1P3_9BURK</name>
<sequence length="202" mass="22253">MQATYIISDHPATAHEAADISTPQYQYMRNLSTGELDVVQHLVTGAFVPLGVASPLLDEYTNYMAMGGKVLDAHSKSKQEQLTDAKARKLAEVAQAAQAFIDQVVQNAAPQMERDTYPLQAAEAQAWALDNSSPTPLLEGIASARQIDLDDLRQRTLEKSQAWQTLCGHIIGQRQAFEDRIEQTNTINGLDDIVIQFESALK</sequence>
<dbReference type="Proteomes" id="UP000294480">
    <property type="component" value="Unassembled WGS sequence"/>
</dbReference>
<keyword evidence="2" id="KW-1185">Reference proteome</keyword>
<proteinExistence type="predicted"/>
<organism evidence="1 2">
    <name type="scientific">Hydromonas duriensis</name>
    <dbReference type="NCBI Taxonomy" id="1527608"/>
    <lineage>
        <taxon>Bacteria</taxon>
        <taxon>Pseudomonadati</taxon>
        <taxon>Pseudomonadota</taxon>
        <taxon>Betaproteobacteria</taxon>
        <taxon>Burkholderiales</taxon>
        <taxon>Burkholderiaceae</taxon>
        <taxon>Hydromonas</taxon>
    </lineage>
</organism>
<comment type="caution">
    <text evidence="1">The sequence shown here is derived from an EMBL/GenBank/DDBJ whole genome shotgun (WGS) entry which is preliminary data.</text>
</comment>